<gene>
    <name evidence="2" type="ORF">QWZ12_15385</name>
</gene>
<keyword evidence="1" id="KW-1133">Transmembrane helix</keyword>
<keyword evidence="1" id="KW-0472">Membrane</keyword>
<evidence type="ECO:0000256" key="1">
    <source>
        <dbReference type="SAM" id="Phobius"/>
    </source>
</evidence>
<keyword evidence="1" id="KW-0812">Transmembrane</keyword>
<evidence type="ECO:0000313" key="3">
    <source>
        <dbReference type="Proteomes" id="UP001224644"/>
    </source>
</evidence>
<dbReference type="Proteomes" id="UP001224644">
    <property type="component" value="Unassembled WGS sequence"/>
</dbReference>
<evidence type="ECO:0000313" key="2">
    <source>
        <dbReference type="EMBL" id="MDN3591982.1"/>
    </source>
</evidence>
<proteinExistence type="predicted"/>
<accession>A0ABT8BKG5</accession>
<sequence>MLPDDGFSSPATWAVRMLLVGLPLLFVVREIRNGALTGCPAYDGVTHPQEAKALCADQ</sequence>
<organism evidence="2 3">
    <name type="scientific">Methylobacterium adhaesivum</name>
    <dbReference type="NCBI Taxonomy" id="333297"/>
    <lineage>
        <taxon>Bacteria</taxon>
        <taxon>Pseudomonadati</taxon>
        <taxon>Pseudomonadota</taxon>
        <taxon>Alphaproteobacteria</taxon>
        <taxon>Hyphomicrobiales</taxon>
        <taxon>Methylobacteriaceae</taxon>
        <taxon>Methylobacterium</taxon>
    </lineage>
</organism>
<reference evidence="3" key="1">
    <citation type="journal article" date="2019" name="Int. J. Syst. Evol. Microbiol.">
        <title>The Global Catalogue of Microorganisms (GCM) 10K type strain sequencing project: providing services to taxonomists for standard genome sequencing and annotation.</title>
        <authorList>
            <consortium name="The Broad Institute Genomics Platform"/>
            <consortium name="The Broad Institute Genome Sequencing Center for Infectious Disease"/>
            <person name="Wu L."/>
            <person name="Ma J."/>
        </authorList>
    </citation>
    <scope>NUCLEOTIDE SEQUENCE [LARGE SCALE GENOMIC DNA]</scope>
    <source>
        <strain evidence="3">CECT 7069</strain>
    </source>
</reference>
<feature type="transmembrane region" description="Helical" evidence="1">
    <location>
        <begin position="12"/>
        <end position="28"/>
    </location>
</feature>
<comment type="caution">
    <text evidence="2">The sequence shown here is derived from an EMBL/GenBank/DDBJ whole genome shotgun (WGS) entry which is preliminary data.</text>
</comment>
<protein>
    <submittedName>
        <fullName evidence="2">Uncharacterized protein</fullName>
    </submittedName>
</protein>
<keyword evidence="3" id="KW-1185">Reference proteome</keyword>
<dbReference type="RefSeq" id="WP_238228415.1">
    <property type="nucleotide sequence ID" value="NZ_BPQD01000046.1"/>
</dbReference>
<dbReference type="EMBL" id="JAUFPX010000014">
    <property type="protein sequence ID" value="MDN3591982.1"/>
    <property type="molecule type" value="Genomic_DNA"/>
</dbReference>
<name>A0ABT8BKG5_9HYPH</name>